<reference evidence="2" key="1">
    <citation type="submission" date="2013-07" db="EMBL/GenBank/DDBJ databases">
        <title>The genome of Eucalyptus grandis.</title>
        <authorList>
            <person name="Schmutz J."/>
            <person name="Hayes R."/>
            <person name="Myburg A."/>
            <person name="Tuskan G."/>
            <person name="Grattapaglia D."/>
            <person name="Rokhsar D.S."/>
        </authorList>
    </citation>
    <scope>NUCLEOTIDE SEQUENCE</scope>
    <source>
        <tissue evidence="2">Leaf extractions</tissue>
    </source>
</reference>
<gene>
    <name evidence="2" type="ORF">EUGRSUZ_E02015</name>
</gene>
<dbReference type="Gramene" id="KCW73507">
    <property type="protein sequence ID" value="KCW73507"/>
    <property type="gene ID" value="EUGRSUZ_E02015"/>
</dbReference>
<sequence>MRNSHFYLLVFFFFFEREFTCVEVRAQSSANGNKRIFTCKKLFLPLIKRIVYVSVIKRHRRVACSTHCSRRVEVLSYPSY</sequence>
<protein>
    <recommendedName>
        <fullName evidence="3">Secreted protein</fullName>
    </recommendedName>
</protein>
<keyword evidence="1" id="KW-0732">Signal</keyword>
<dbReference type="EMBL" id="KK198757">
    <property type="protein sequence ID" value="KCW73507.1"/>
    <property type="molecule type" value="Genomic_DNA"/>
</dbReference>
<evidence type="ECO:0008006" key="3">
    <source>
        <dbReference type="Google" id="ProtNLM"/>
    </source>
</evidence>
<evidence type="ECO:0000313" key="2">
    <source>
        <dbReference type="EMBL" id="KCW73507.1"/>
    </source>
</evidence>
<feature type="signal peptide" evidence="1">
    <location>
        <begin position="1"/>
        <end position="21"/>
    </location>
</feature>
<accession>A0A059C588</accession>
<name>A0A059C588_EUCGR</name>
<dbReference type="InParanoid" id="A0A059C588"/>
<evidence type="ECO:0000256" key="1">
    <source>
        <dbReference type="SAM" id="SignalP"/>
    </source>
</evidence>
<dbReference type="AlphaFoldDB" id="A0A059C588"/>
<feature type="chain" id="PRO_5001568925" description="Secreted protein" evidence="1">
    <location>
        <begin position="22"/>
        <end position="80"/>
    </location>
</feature>
<proteinExistence type="predicted"/>
<organism evidence="2">
    <name type="scientific">Eucalyptus grandis</name>
    <name type="common">Flooded gum</name>
    <dbReference type="NCBI Taxonomy" id="71139"/>
    <lineage>
        <taxon>Eukaryota</taxon>
        <taxon>Viridiplantae</taxon>
        <taxon>Streptophyta</taxon>
        <taxon>Embryophyta</taxon>
        <taxon>Tracheophyta</taxon>
        <taxon>Spermatophyta</taxon>
        <taxon>Magnoliopsida</taxon>
        <taxon>eudicotyledons</taxon>
        <taxon>Gunneridae</taxon>
        <taxon>Pentapetalae</taxon>
        <taxon>rosids</taxon>
        <taxon>malvids</taxon>
        <taxon>Myrtales</taxon>
        <taxon>Myrtaceae</taxon>
        <taxon>Myrtoideae</taxon>
        <taxon>Eucalypteae</taxon>
        <taxon>Eucalyptus</taxon>
    </lineage>
</organism>